<reference evidence="5 6" key="1">
    <citation type="submission" date="2016-10" db="EMBL/GenBank/DDBJ databases">
        <authorList>
            <person name="de Groot N.N."/>
        </authorList>
    </citation>
    <scope>NUCLEOTIDE SEQUENCE [LARGE SCALE GENOMIC DNA]</scope>
    <source>
        <strain evidence="5 6">DSM 43794</strain>
    </source>
</reference>
<keyword evidence="3" id="KW-0804">Transcription</keyword>
<dbReference type="PANTHER" id="PTHR42756">
    <property type="entry name" value="TRANSCRIPTIONAL REGULATOR, MARR"/>
    <property type="match status" value="1"/>
</dbReference>
<proteinExistence type="predicted"/>
<dbReference type="SUPFAM" id="SSF46785">
    <property type="entry name" value="Winged helix' DNA-binding domain"/>
    <property type="match status" value="1"/>
</dbReference>
<feature type="domain" description="HTH marR-type" evidence="4">
    <location>
        <begin position="5"/>
        <end position="141"/>
    </location>
</feature>
<evidence type="ECO:0000256" key="3">
    <source>
        <dbReference type="ARBA" id="ARBA00023163"/>
    </source>
</evidence>
<dbReference type="AlphaFoldDB" id="A0A1H1H3M6"/>
<dbReference type="PRINTS" id="PR00598">
    <property type="entry name" value="HTHMARR"/>
</dbReference>
<keyword evidence="2 5" id="KW-0238">DNA-binding</keyword>
<gene>
    <name evidence="5" type="ORF">SAMN04489764_4039</name>
</gene>
<evidence type="ECO:0000256" key="1">
    <source>
        <dbReference type="ARBA" id="ARBA00023015"/>
    </source>
</evidence>
<dbReference type="EMBL" id="FNKK01000002">
    <property type="protein sequence ID" value="SDR20105.1"/>
    <property type="molecule type" value="Genomic_DNA"/>
</dbReference>
<dbReference type="GO" id="GO:0003677">
    <property type="term" value="F:DNA binding"/>
    <property type="evidence" value="ECO:0007669"/>
    <property type="project" value="UniProtKB-KW"/>
</dbReference>
<dbReference type="PROSITE" id="PS01117">
    <property type="entry name" value="HTH_MARR_1"/>
    <property type="match status" value="1"/>
</dbReference>
<evidence type="ECO:0000259" key="4">
    <source>
        <dbReference type="PROSITE" id="PS50995"/>
    </source>
</evidence>
<organism evidence="5 6">
    <name type="scientific">Thermostaphylospora chromogena</name>
    <dbReference type="NCBI Taxonomy" id="35622"/>
    <lineage>
        <taxon>Bacteria</taxon>
        <taxon>Bacillati</taxon>
        <taxon>Actinomycetota</taxon>
        <taxon>Actinomycetes</taxon>
        <taxon>Streptosporangiales</taxon>
        <taxon>Thermomonosporaceae</taxon>
        <taxon>Thermostaphylospora</taxon>
    </lineage>
</organism>
<dbReference type="GO" id="GO:0003700">
    <property type="term" value="F:DNA-binding transcription factor activity"/>
    <property type="evidence" value="ECO:0007669"/>
    <property type="project" value="InterPro"/>
</dbReference>
<evidence type="ECO:0000313" key="5">
    <source>
        <dbReference type="EMBL" id="SDR20105.1"/>
    </source>
</evidence>
<dbReference type="Proteomes" id="UP000217103">
    <property type="component" value="Unassembled WGS sequence"/>
</dbReference>
<dbReference type="Pfam" id="PF01047">
    <property type="entry name" value="MarR"/>
    <property type="match status" value="1"/>
</dbReference>
<accession>A0A1H1H3M6</accession>
<name>A0A1H1H3M6_9ACTN</name>
<evidence type="ECO:0000256" key="2">
    <source>
        <dbReference type="ARBA" id="ARBA00023125"/>
    </source>
</evidence>
<dbReference type="Gene3D" id="1.10.10.10">
    <property type="entry name" value="Winged helix-like DNA-binding domain superfamily/Winged helix DNA-binding domain"/>
    <property type="match status" value="1"/>
</dbReference>
<dbReference type="InterPro" id="IPR023187">
    <property type="entry name" value="Tscrpt_reg_MarR-type_CS"/>
</dbReference>
<dbReference type="InterPro" id="IPR000835">
    <property type="entry name" value="HTH_MarR-typ"/>
</dbReference>
<dbReference type="OrthoDB" id="3696090at2"/>
<keyword evidence="6" id="KW-1185">Reference proteome</keyword>
<sequence length="161" mass="17740">MTDQREELIRRIGDLKRQLGRHLAYDRSLPLLASNLTMQQLKTVILLSSLGSASGQELAHRLGVSLATVTGIVDRLVGHGLVTRQEDPADRRIRRVRLSAQGRALADDITHAGAHAFSRILQRLDTSTLQALEGVLAEICAVAAELYRDVRDEPVPHRKVG</sequence>
<dbReference type="PANTHER" id="PTHR42756:SF1">
    <property type="entry name" value="TRANSCRIPTIONAL REPRESSOR OF EMRAB OPERON"/>
    <property type="match status" value="1"/>
</dbReference>
<evidence type="ECO:0000313" key="6">
    <source>
        <dbReference type="Proteomes" id="UP000217103"/>
    </source>
</evidence>
<dbReference type="InterPro" id="IPR036388">
    <property type="entry name" value="WH-like_DNA-bd_sf"/>
</dbReference>
<dbReference type="InterPro" id="IPR036390">
    <property type="entry name" value="WH_DNA-bd_sf"/>
</dbReference>
<dbReference type="RefSeq" id="WP_093261012.1">
    <property type="nucleotide sequence ID" value="NZ_FNKK01000002.1"/>
</dbReference>
<dbReference type="SMART" id="SM00347">
    <property type="entry name" value="HTH_MARR"/>
    <property type="match status" value="1"/>
</dbReference>
<dbReference type="PROSITE" id="PS50995">
    <property type="entry name" value="HTH_MARR_2"/>
    <property type="match status" value="1"/>
</dbReference>
<protein>
    <submittedName>
        <fullName evidence="5">DNA-binding transcriptional regulator, MarR family</fullName>
    </submittedName>
</protein>
<keyword evidence="1" id="KW-0805">Transcription regulation</keyword>